<keyword evidence="3 4" id="KW-0539">Nucleus</keyword>
<accession>A0ABQ8TNA5</accession>
<dbReference type="InterPro" id="IPR009057">
    <property type="entry name" value="Homeodomain-like_sf"/>
</dbReference>
<dbReference type="SUPFAM" id="SSF46689">
    <property type="entry name" value="Homeodomain-like"/>
    <property type="match status" value="1"/>
</dbReference>
<dbReference type="Proteomes" id="UP001148838">
    <property type="component" value="Unassembled WGS sequence"/>
</dbReference>
<sequence>MEAGARKKWSKEPMRKAVESVQKTEMGFLKASKLYQVPRSTLENYVNHKSKAIDELLKTKIGRKCVLGEELERELALYCKIMDERYYGLRRKDVRRLAFQLAVIINLEHPFGGGKSMAGKKWLRNFMHRYPDLTYRTPQSPELEKLEFNPTKVYNVDETGITVVQGSRSKVISIKGMPQQKEGSLSPLSPV</sequence>
<reference evidence="6 7" key="1">
    <citation type="journal article" date="2022" name="Allergy">
        <title>Genome assembly and annotation of Periplaneta americana reveal a comprehensive cockroach allergen profile.</title>
        <authorList>
            <person name="Wang L."/>
            <person name="Xiong Q."/>
            <person name="Saelim N."/>
            <person name="Wang L."/>
            <person name="Nong W."/>
            <person name="Wan A.T."/>
            <person name="Shi M."/>
            <person name="Liu X."/>
            <person name="Cao Q."/>
            <person name="Hui J.H.L."/>
            <person name="Sookrung N."/>
            <person name="Leung T.F."/>
            <person name="Tungtrongchitr A."/>
            <person name="Tsui S.K.W."/>
        </authorList>
    </citation>
    <scope>NUCLEOTIDE SEQUENCE [LARGE SCALE GENOMIC DNA]</scope>
    <source>
        <strain evidence="6">PWHHKU_190912</strain>
    </source>
</reference>
<proteinExistence type="predicted"/>
<comment type="subcellular location">
    <subcellularLocation>
        <location evidence="1 4">Nucleus</location>
    </subcellularLocation>
</comment>
<dbReference type="InterPro" id="IPR007889">
    <property type="entry name" value="HTH_Psq"/>
</dbReference>
<name>A0ABQ8TNA5_PERAM</name>
<dbReference type="Pfam" id="PF05225">
    <property type="entry name" value="HTH_psq"/>
    <property type="match status" value="1"/>
</dbReference>
<evidence type="ECO:0000256" key="2">
    <source>
        <dbReference type="ARBA" id="ARBA00023125"/>
    </source>
</evidence>
<dbReference type="Pfam" id="PF03221">
    <property type="entry name" value="HTH_Tnp_Tc5"/>
    <property type="match status" value="1"/>
</dbReference>
<evidence type="ECO:0000256" key="1">
    <source>
        <dbReference type="ARBA" id="ARBA00004123"/>
    </source>
</evidence>
<dbReference type="PROSITE" id="PS50960">
    <property type="entry name" value="HTH_PSQ"/>
    <property type="match status" value="1"/>
</dbReference>
<dbReference type="EMBL" id="JAJSOF020000005">
    <property type="protein sequence ID" value="KAJ4448019.1"/>
    <property type="molecule type" value="Genomic_DNA"/>
</dbReference>
<evidence type="ECO:0000259" key="5">
    <source>
        <dbReference type="PROSITE" id="PS50960"/>
    </source>
</evidence>
<keyword evidence="2 4" id="KW-0238">DNA-binding</keyword>
<protein>
    <recommendedName>
        <fullName evidence="5">HTH psq-type domain-containing protein</fullName>
    </recommendedName>
</protein>
<evidence type="ECO:0000256" key="4">
    <source>
        <dbReference type="PROSITE-ProRule" id="PRU00320"/>
    </source>
</evidence>
<keyword evidence="7" id="KW-1185">Reference proteome</keyword>
<evidence type="ECO:0000256" key="3">
    <source>
        <dbReference type="ARBA" id="ARBA00023242"/>
    </source>
</evidence>
<gene>
    <name evidence="6" type="ORF">ANN_10029</name>
</gene>
<organism evidence="6 7">
    <name type="scientific">Periplaneta americana</name>
    <name type="common">American cockroach</name>
    <name type="synonym">Blatta americana</name>
    <dbReference type="NCBI Taxonomy" id="6978"/>
    <lineage>
        <taxon>Eukaryota</taxon>
        <taxon>Metazoa</taxon>
        <taxon>Ecdysozoa</taxon>
        <taxon>Arthropoda</taxon>
        <taxon>Hexapoda</taxon>
        <taxon>Insecta</taxon>
        <taxon>Pterygota</taxon>
        <taxon>Neoptera</taxon>
        <taxon>Polyneoptera</taxon>
        <taxon>Dictyoptera</taxon>
        <taxon>Blattodea</taxon>
        <taxon>Blattoidea</taxon>
        <taxon>Blattidae</taxon>
        <taxon>Blattinae</taxon>
        <taxon>Periplaneta</taxon>
    </lineage>
</organism>
<comment type="caution">
    <text evidence="6">The sequence shown here is derived from an EMBL/GenBank/DDBJ whole genome shotgun (WGS) entry which is preliminary data.</text>
</comment>
<evidence type="ECO:0000313" key="7">
    <source>
        <dbReference type="Proteomes" id="UP001148838"/>
    </source>
</evidence>
<feature type="domain" description="HTH psq-type" evidence="5">
    <location>
        <begin position="1"/>
        <end position="52"/>
    </location>
</feature>
<dbReference type="Gene3D" id="1.10.10.60">
    <property type="entry name" value="Homeodomain-like"/>
    <property type="match status" value="1"/>
</dbReference>
<evidence type="ECO:0000313" key="6">
    <source>
        <dbReference type="EMBL" id="KAJ4448019.1"/>
    </source>
</evidence>
<dbReference type="InterPro" id="IPR006600">
    <property type="entry name" value="HTH_CenpB_DNA-bd_dom"/>
</dbReference>
<feature type="DNA-binding region" description="H-T-H motif" evidence="4">
    <location>
        <begin position="28"/>
        <end position="48"/>
    </location>
</feature>